<comment type="caution">
    <text evidence="1">The sequence shown here is derived from an EMBL/GenBank/DDBJ whole genome shotgun (WGS) entry which is preliminary data.</text>
</comment>
<dbReference type="EMBL" id="JAPQKQ010000006">
    <property type="protein sequence ID" value="KAJ5192607.1"/>
    <property type="molecule type" value="Genomic_DNA"/>
</dbReference>
<organism evidence="1 2">
    <name type="scientific">Penicillium cf. viridicatum</name>
    <dbReference type="NCBI Taxonomy" id="2972119"/>
    <lineage>
        <taxon>Eukaryota</taxon>
        <taxon>Fungi</taxon>
        <taxon>Dikarya</taxon>
        <taxon>Ascomycota</taxon>
        <taxon>Pezizomycotina</taxon>
        <taxon>Eurotiomycetes</taxon>
        <taxon>Eurotiomycetidae</taxon>
        <taxon>Eurotiales</taxon>
        <taxon>Aspergillaceae</taxon>
        <taxon>Penicillium</taxon>
    </lineage>
</organism>
<dbReference type="Proteomes" id="UP001150942">
    <property type="component" value="Unassembled WGS sequence"/>
</dbReference>
<sequence>MRAFNQTQIVAMKPSGVKIDNDRGVTLKHDVARVDIIVDDTQPMQMFQAPCNSLHPTVDLVSVSLVPLICKVYLIASGRVHSGHKRFIILCEIDSSD</sequence>
<reference evidence="1" key="2">
    <citation type="journal article" date="2023" name="IMA Fungus">
        <title>Comparative genomic study of the Penicillium genus elucidates a diverse pangenome and 15 lateral gene transfer events.</title>
        <authorList>
            <person name="Petersen C."/>
            <person name="Sorensen T."/>
            <person name="Nielsen M.R."/>
            <person name="Sondergaard T.E."/>
            <person name="Sorensen J.L."/>
            <person name="Fitzpatrick D.A."/>
            <person name="Frisvad J.C."/>
            <person name="Nielsen K.L."/>
        </authorList>
    </citation>
    <scope>NUCLEOTIDE SEQUENCE</scope>
    <source>
        <strain evidence="1">IBT 20477</strain>
    </source>
</reference>
<accession>A0A9W9MA03</accession>
<reference evidence="1" key="1">
    <citation type="submission" date="2022-11" db="EMBL/GenBank/DDBJ databases">
        <authorList>
            <person name="Petersen C."/>
        </authorList>
    </citation>
    <scope>NUCLEOTIDE SEQUENCE</scope>
    <source>
        <strain evidence="1">IBT 20477</strain>
    </source>
</reference>
<protein>
    <submittedName>
        <fullName evidence="1">Uncharacterized protein</fullName>
    </submittedName>
</protein>
<evidence type="ECO:0000313" key="2">
    <source>
        <dbReference type="Proteomes" id="UP001150942"/>
    </source>
</evidence>
<keyword evidence="2" id="KW-1185">Reference proteome</keyword>
<evidence type="ECO:0000313" key="1">
    <source>
        <dbReference type="EMBL" id="KAJ5192607.1"/>
    </source>
</evidence>
<dbReference type="AlphaFoldDB" id="A0A9W9MA03"/>
<name>A0A9W9MA03_9EURO</name>
<gene>
    <name evidence="1" type="ORF">N7449_008749</name>
</gene>
<proteinExistence type="predicted"/>